<evidence type="ECO:0000259" key="3">
    <source>
        <dbReference type="PROSITE" id="PS50977"/>
    </source>
</evidence>
<dbReference type="InterPro" id="IPR001647">
    <property type="entry name" value="HTH_TetR"/>
</dbReference>
<proteinExistence type="predicted"/>
<keyword evidence="5" id="KW-1185">Reference proteome</keyword>
<evidence type="ECO:0000313" key="4">
    <source>
        <dbReference type="EMBL" id="MCX2721805.1"/>
    </source>
</evidence>
<gene>
    <name evidence="4" type="ORF">ON753_05205</name>
</gene>
<feature type="DNA-binding region" description="H-T-H motif" evidence="2">
    <location>
        <begin position="29"/>
        <end position="48"/>
    </location>
</feature>
<protein>
    <submittedName>
        <fullName evidence="4">TetR/AcrR family transcriptional regulator</fullName>
    </submittedName>
</protein>
<dbReference type="RefSeq" id="WP_265961512.1">
    <property type="nucleotide sequence ID" value="NZ_JAPEVI010000003.1"/>
</dbReference>
<dbReference type="InterPro" id="IPR050624">
    <property type="entry name" value="HTH-type_Tx_Regulator"/>
</dbReference>
<feature type="domain" description="HTH tetR-type" evidence="3">
    <location>
        <begin position="6"/>
        <end position="66"/>
    </location>
</feature>
<keyword evidence="1 2" id="KW-0238">DNA-binding</keyword>
<accession>A0ABT3QY67</accession>
<dbReference type="PROSITE" id="PS50977">
    <property type="entry name" value="HTH_TETR_2"/>
    <property type="match status" value="1"/>
</dbReference>
<comment type="caution">
    <text evidence="4">The sequence shown here is derived from an EMBL/GenBank/DDBJ whole genome shotgun (WGS) entry which is preliminary data.</text>
</comment>
<dbReference type="EMBL" id="JAPEVI010000003">
    <property type="protein sequence ID" value="MCX2721805.1"/>
    <property type="molecule type" value="Genomic_DNA"/>
</dbReference>
<name>A0ABT3QY67_9HYPH</name>
<dbReference type="InterPro" id="IPR009057">
    <property type="entry name" value="Homeodomain-like_sf"/>
</dbReference>
<dbReference type="SUPFAM" id="SSF46689">
    <property type="entry name" value="Homeodomain-like"/>
    <property type="match status" value="1"/>
</dbReference>
<reference evidence="4 5" key="1">
    <citation type="journal article" date="2016" name="Int. J. Syst. Evol. Microbiol.">
        <title>Labrenzia salina sp. nov., isolated from the rhizosphere of the halophyte Arthrocnemum macrostachyum.</title>
        <authorList>
            <person name="Camacho M."/>
            <person name="Redondo-Gomez S."/>
            <person name="Rodriguez-Llorente I."/>
            <person name="Rohde M."/>
            <person name="Sproer C."/>
            <person name="Schumann P."/>
            <person name="Klenk H.P."/>
            <person name="Montero-Calasanz M.D.C."/>
        </authorList>
    </citation>
    <scope>NUCLEOTIDE SEQUENCE [LARGE SCALE GENOMIC DNA]</scope>
    <source>
        <strain evidence="4 5">DSM 29163</strain>
    </source>
</reference>
<evidence type="ECO:0000256" key="2">
    <source>
        <dbReference type="PROSITE-ProRule" id="PRU00335"/>
    </source>
</evidence>
<organism evidence="4 5">
    <name type="scientific">Roseibium salinum</name>
    <dbReference type="NCBI Taxonomy" id="1604349"/>
    <lineage>
        <taxon>Bacteria</taxon>
        <taxon>Pseudomonadati</taxon>
        <taxon>Pseudomonadota</taxon>
        <taxon>Alphaproteobacteria</taxon>
        <taxon>Hyphomicrobiales</taxon>
        <taxon>Stappiaceae</taxon>
        <taxon>Roseibium</taxon>
    </lineage>
</organism>
<dbReference type="PANTHER" id="PTHR43479:SF7">
    <property type="entry name" value="TETR-FAMILY TRANSCRIPTIONAL REGULATOR"/>
    <property type="match status" value="1"/>
</dbReference>
<dbReference type="Gene3D" id="1.10.357.10">
    <property type="entry name" value="Tetracycline Repressor, domain 2"/>
    <property type="match status" value="1"/>
</dbReference>
<dbReference type="Proteomes" id="UP001300261">
    <property type="component" value="Unassembled WGS sequence"/>
</dbReference>
<evidence type="ECO:0000313" key="5">
    <source>
        <dbReference type="Proteomes" id="UP001300261"/>
    </source>
</evidence>
<dbReference type="Pfam" id="PF00440">
    <property type="entry name" value="TetR_N"/>
    <property type="match status" value="1"/>
</dbReference>
<sequence length="154" mass="17131">MSRQSAKTKASIHEAFVELVFSKRYDEIRMTDIAAVANVGRSTLYQHYPDKDAILLANMDWVLNGLLQTTDGPSAENQVTTVLDHIWQHRPQARRLLFGTTGEKLEAALAGAVARKLHQDRPDALPAVFTANQVAAAVFSALRTWLRGRGRVHL</sequence>
<evidence type="ECO:0000256" key="1">
    <source>
        <dbReference type="ARBA" id="ARBA00023125"/>
    </source>
</evidence>
<dbReference type="PANTHER" id="PTHR43479">
    <property type="entry name" value="ACREF/ENVCD OPERON REPRESSOR-RELATED"/>
    <property type="match status" value="1"/>
</dbReference>